<dbReference type="Proteomes" id="UP000215335">
    <property type="component" value="Unassembled WGS sequence"/>
</dbReference>
<keyword evidence="3" id="KW-1185">Reference proteome</keyword>
<organism evidence="2 3">
    <name type="scientific">Trichomalopsis sarcophagae</name>
    <dbReference type="NCBI Taxonomy" id="543379"/>
    <lineage>
        <taxon>Eukaryota</taxon>
        <taxon>Metazoa</taxon>
        <taxon>Ecdysozoa</taxon>
        <taxon>Arthropoda</taxon>
        <taxon>Hexapoda</taxon>
        <taxon>Insecta</taxon>
        <taxon>Pterygota</taxon>
        <taxon>Neoptera</taxon>
        <taxon>Endopterygota</taxon>
        <taxon>Hymenoptera</taxon>
        <taxon>Apocrita</taxon>
        <taxon>Proctotrupomorpha</taxon>
        <taxon>Chalcidoidea</taxon>
        <taxon>Pteromalidae</taxon>
        <taxon>Pteromalinae</taxon>
        <taxon>Trichomalopsis</taxon>
    </lineage>
</organism>
<proteinExistence type="predicted"/>
<dbReference type="GO" id="GO:0071897">
    <property type="term" value="P:DNA biosynthetic process"/>
    <property type="evidence" value="ECO:0007669"/>
    <property type="project" value="UniProtKB-ARBA"/>
</dbReference>
<evidence type="ECO:0000313" key="3">
    <source>
        <dbReference type="Proteomes" id="UP000215335"/>
    </source>
</evidence>
<dbReference type="OrthoDB" id="7698353at2759"/>
<name>A0A232EJU5_9HYME</name>
<feature type="domain" description="Reverse transcriptase" evidence="1">
    <location>
        <begin position="1"/>
        <end position="147"/>
    </location>
</feature>
<dbReference type="Pfam" id="PF00078">
    <property type="entry name" value="RVT_1"/>
    <property type="match status" value="1"/>
</dbReference>
<dbReference type="AlphaFoldDB" id="A0A232EJU5"/>
<accession>A0A232EJU5</accession>
<protein>
    <recommendedName>
        <fullName evidence="1">Reverse transcriptase domain-containing protein</fullName>
    </recommendedName>
</protein>
<dbReference type="EMBL" id="NNAY01003941">
    <property type="protein sequence ID" value="OXU18623.1"/>
    <property type="molecule type" value="Genomic_DNA"/>
</dbReference>
<dbReference type="SUPFAM" id="SSF56672">
    <property type="entry name" value="DNA/RNA polymerases"/>
    <property type="match status" value="1"/>
</dbReference>
<gene>
    <name evidence="2" type="ORF">TSAR_001811</name>
</gene>
<evidence type="ECO:0000313" key="2">
    <source>
        <dbReference type="EMBL" id="OXU18623.1"/>
    </source>
</evidence>
<evidence type="ECO:0000259" key="1">
    <source>
        <dbReference type="PROSITE" id="PS50878"/>
    </source>
</evidence>
<sequence length="147" mass="16358">MSCMKNLANLNIKIKESFSEKKELLAAFLDVKGAFDGVIVDILLQTLASLGVPQGGDLSPLLYVLYVAKIMTDLPKTINISQFGDDIALFCKFLSRKRATRILTNSIKKIDKNLRELGLKLAPNTTQLVHFNKKNIRPGEIQIELNA</sequence>
<dbReference type="PROSITE" id="PS50878">
    <property type="entry name" value="RT_POL"/>
    <property type="match status" value="1"/>
</dbReference>
<dbReference type="InterPro" id="IPR000477">
    <property type="entry name" value="RT_dom"/>
</dbReference>
<comment type="caution">
    <text evidence="2">The sequence shown here is derived from an EMBL/GenBank/DDBJ whole genome shotgun (WGS) entry which is preliminary data.</text>
</comment>
<reference evidence="2 3" key="1">
    <citation type="journal article" date="2017" name="Curr. Biol.">
        <title>The Evolution of Venom by Co-option of Single-Copy Genes.</title>
        <authorList>
            <person name="Martinson E.O."/>
            <person name="Mrinalini"/>
            <person name="Kelkar Y.D."/>
            <person name="Chang C.H."/>
            <person name="Werren J.H."/>
        </authorList>
    </citation>
    <scope>NUCLEOTIDE SEQUENCE [LARGE SCALE GENOMIC DNA]</scope>
    <source>
        <strain evidence="2 3">Alberta</strain>
        <tissue evidence="2">Whole body</tissue>
    </source>
</reference>
<dbReference type="InterPro" id="IPR043502">
    <property type="entry name" value="DNA/RNA_pol_sf"/>
</dbReference>